<dbReference type="Pfam" id="PF13976">
    <property type="entry name" value="gag_pre-integrs"/>
    <property type="match status" value="1"/>
</dbReference>
<dbReference type="PANTHER" id="PTHR42648">
    <property type="entry name" value="TRANSPOSASE, PUTATIVE-RELATED"/>
    <property type="match status" value="1"/>
</dbReference>
<dbReference type="InterPro" id="IPR012337">
    <property type="entry name" value="RNaseH-like_sf"/>
</dbReference>
<evidence type="ECO:0000313" key="2">
    <source>
        <dbReference type="EMBL" id="RVW60562.1"/>
    </source>
</evidence>
<gene>
    <name evidence="2" type="primary">RE2_432</name>
    <name evidence="2" type="ORF">CK203_061470</name>
</gene>
<dbReference type="InterPro" id="IPR025724">
    <property type="entry name" value="GAG-pre-integrase_dom"/>
</dbReference>
<organism evidence="2 3">
    <name type="scientific">Vitis vinifera</name>
    <name type="common">Grape</name>
    <dbReference type="NCBI Taxonomy" id="29760"/>
    <lineage>
        <taxon>Eukaryota</taxon>
        <taxon>Viridiplantae</taxon>
        <taxon>Streptophyta</taxon>
        <taxon>Embryophyta</taxon>
        <taxon>Tracheophyta</taxon>
        <taxon>Spermatophyta</taxon>
        <taxon>Magnoliopsida</taxon>
        <taxon>eudicotyledons</taxon>
        <taxon>Gunneridae</taxon>
        <taxon>Pentapetalae</taxon>
        <taxon>rosids</taxon>
        <taxon>Vitales</taxon>
        <taxon>Vitaceae</taxon>
        <taxon>Viteae</taxon>
        <taxon>Vitis</taxon>
    </lineage>
</organism>
<dbReference type="Pfam" id="PF00665">
    <property type="entry name" value="rve"/>
    <property type="match status" value="1"/>
</dbReference>
<dbReference type="Proteomes" id="UP000288805">
    <property type="component" value="Unassembled WGS sequence"/>
</dbReference>
<accession>A0A438FKN9</accession>
<dbReference type="AlphaFoldDB" id="A0A438FKN9"/>
<evidence type="ECO:0000259" key="1">
    <source>
        <dbReference type="PROSITE" id="PS50994"/>
    </source>
</evidence>
<dbReference type="PROSITE" id="PS50994">
    <property type="entry name" value="INTEGRASE"/>
    <property type="match status" value="1"/>
</dbReference>
<comment type="caution">
    <text evidence="2">The sequence shown here is derived from an EMBL/GenBank/DDBJ whole genome shotgun (WGS) entry which is preliminary data.</text>
</comment>
<protein>
    <submittedName>
        <fullName evidence="2">Retrovirus-related Pol polyprotein from transposon RE2</fullName>
    </submittedName>
</protein>
<dbReference type="InterPro" id="IPR001584">
    <property type="entry name" value="Integrase_cat-core"/>
</dbReference>
<sequence length="604" mass="68894">MEETSRTTSFLPVSFPHPVSSKLDNHNFLVWRKQILTTLRGHKLQHFLSETSVLPSEFLSSDDETQNHVNPKFQDWEQQDQLIMSWLLASITDALLTRMVNCDTSAQVWKTLELYFATQVRAKVTQFKTQLHNTKKGDLSISDYLLKIRNVVDLLALVGHKISVKDHINAIFEGLPQDYETFIISVNSRLDPYTVEEIEALLLAQESRIEKNIKIADFSTPSLAHLITTNRNGSPHFNYRASTRNSNFRPPTHSGNGMQHFRGNFTQQGRGRHGRGSWKGNNKPQCQLCGRIGHVVMQCYYRFDQSFTGPSQLQGNRPQGNMAHLHQQLSEIFFPGTPSVKPTTANPRQQLLKLPLHNSSCFASTALQSKEPTVPASPTSPFTLWHNRLGHPSSHIISLVLNKCNLSHLNKIPSLICSACCMGKIHKSSFLHSTSSYTKPLELIHTDLWGPASTPSSHGHQYYIHFIDAYSRFTWIYMLKHKSEAFQVFLHFKSQVELQLGHKIKAVQSDWGGEYRSFTQYLTSNGIIHRISCPYTHEQNGLAERKHRHIVEHGIALLAQASLPFKYWDEAFRTSVYLINRLPTPVLKNKSPLEVLFHQKPSYS</sequence>
<reference evidence="2 3" key="1">
    <citation type="journal article" date="2018" name="PLoS Genet.">
        <title>Population sequencing reveals clonal diversity and ancestral inbreeding in the grapevine cultivar Chardonnay.</title>
        <authorList>
            <person name="Roach M.J."/>
            <person name="Johnson D.L."/>
            <person name="Bohlmann J."/>
            <person name="van Vuuren H.J."/>
            <person name="Jones S.J."/>
            <person name="Pretorius I.S."/>
            <person name="Schmidt S.A."/>
            <person name="Borneman A.R."/>
        </authorList>
    </citation>
    <scope>NUCLEOTIDE SEQUENCE [LARGE SCALE GENOMIC DNA]</scope>
    <source>
        <strain evidence="3">cv. Chardonnay</strain>
        <tissue evidence="2">Leaf</tissue>
    </source>
</reference>
<dbReference type="Pfam" id="PF14223">
    <property type="entry name" value="Retrotran_gag_2"/>
    <property type="match status" value="1"/>
</dbReference>
<dbReference type="EMBL" id="QGNW01000852">
    <property type="protein sequence ID" value="RVW60562.1"/>
    <property type="molecule type" value="Genomic_DNA"/>
</dbReference>
<name>A0A438FKN9_VITVI</name>
<proteinExistence type="predicted"/>
<dbReference type="SUPFAM" id="SSF53098">
    <property type="entry name" value="Ribonuclease H-like"/>
    <property type="match status" value="1"/>
</dbReference>
<dbReference type="Gene3D" id="3.30.420.10">
    <property type="entry name" value="Ribonuclease H-like superfamily/Ribonuclease H"/>
    <property type="match status" value="1"/>
</dbReference>
<dbReference type="GO" id="GO:0015074">
    <property type="term" value="P:DNA integration"/>
    <property type="evidence" value="ECO:0007669"/>
    <property type="project" value="InterPro"/>
</dbReference>
<dbReference type="InterPro" id="IPR039537">
    <property type="entry name" value="Retrotran_Ty1/copia-like"/>
</dbReference>
<dbReference type="GO" id="GO:0003676">
    <property type="term" value="F:nucleic acid binding"/>
    <property type="evidence" value="ECO:0007669"/>
    <property type="project" value="InterPro"/>
</dbReference>
<evidence type="ECO:0000313" key="3">
    <source>
        <dbReference type="Proteomes" id="UP000288805"/>
    </source>
</evidence>
<dbReference type="InterPro" id="IPR036397">
    <property type="entry name" value="RNaseH_sf"/>
</dbReference>
<feature type="domain" description="Integrase catalytic" evidence="1">
    <location>
        <begin position="436"/>
        <end position="600"/>
    </location>
</feature>
<dbReference type="PANTHER" id="PTHR42648:SF26">
    <property type="entry name" value="INTEGRASE CATALYTIC DOMAIN-CONTAINING PROTEIN"/>
    <property type="match status" value="1"/>
</dbReference>